<dbReference type="EMBL" id="SCFV01000002">
    <property type="protein sequence ID" value="TRO20415.1"/>
    <property type="molecule type" value="Genomic_DNA"/>
</dbReference>
<organism evidence="1 2">
    <name type="scientific">Ectopseudomonas mendocina</name>
    <name type="common">Pseudomonas mendocina</name>
    <dbReference type="NCBI Taxonomy" id="300"/>
    <lineage>
        <taxon>Bacteria</taxon>
        <taxon>Pseudomonadati</taxon>
        <taxon>Pseudomonadota</taxon>
        <taxon>Gammaproteobacteria</taxon>
        <taxon>Pseudomonadales</taxon>
        <taxon>Pseudomonadaceae</taxon>
        <taxon>Ectopseudomonas</taxon>
    </lineage>
</organism>
<gene>
    <name evidence="1" type="ORF">EQ836_05890</name>
</gene>
<evidence type="ECO:0000313" key="2">
    <source>
        <dbReference type="Proteomes" id="UP000317327"/>
    </source>
</evidence>
<dbReference type="Proteomes" id="UP000317327">
    <property type="component" value="Unassembled WGS sequence"/>
</dbReference>
<proteinExistence type="predicted"/>
<name>A0ABD7RZA0_ECTME</name>
<accession>A0ABD7RZA0</accession>
<comment type="caution">
    <text evidence="1">The sequence shown here is derived from an EMBL/GenBank/DDBJ whole genome shotgun (WGS) entry which is preliminary data.</text>
</comment>
<reference evidence="1 2" key="1">
    <citation type="submission" date="2019-01" db="EMBL/GenBank/DDBJ databases">
        <title>Whole genome shotgun sequencing of Pseudomonas spp. isolated by its ability to degrade furfural.</title>
        <authorList>
            <person name="Donoso R."/>
            <person name="Farkas C."/>
            <person name="Villegas P."/>
            <person name="Gonzales-Toro F."/>
            <person name="Guajardo-Parra M."/>
            <person name="Araya-Nail M."/>
            <person name="Morgante V."/>
            <person name="Perez-Pantoja D."/>
        </authorList>
    </citation>
    <scope>NUCLEOTIDE SEQUENCE [LARGE SCALE GENOMIC DNA]</scope>
    <source>
        <strain evidence="1 2">VN231</strain>
    </source>
</reference>
<sequence>MLNIVIAELIEGNYVLYQGDLSTKMLEKLRICVKPAALRSCCVIKAGLQLASLCTNSRGAGCSGDELPQDCGLALE</sequence>
<evidence type="ECO:0000313" key="1">
    <source>
        <dbReference type="EMBL" id="TRO20415.1"/>
    </source>
</evidence>
<protein>
    <submittedName>
        <fullName evidence="1">Uncharacterized protein</fullName>
    </submittedName>
</protein>
<dbReference type="AlphaFoldDB" id="A0ABD7RZA0"/>